<evidence type="ECO:0000313" key="2">
    <source>
        <dbReference type="Proteomes" id="UP000095746"/>
    </source>
</evidence>
<gene>
    <name evidence="1" type="ORF">ERS852411_01150</name>
</gene>
<organism evidence="1 2">
    <name type="scientific">Flavonifractor plautii</name>
    <name type="common">Fusobacterium plautii</name>
    <dbReference type="NCBI Taxonomy" id="292800"/>
    <lineage>
        <taxon>Bacteria</taxon>
        <taxon>Bacillati</taxon>
        <taxon>Bacillota</taxon>
        <taxon>Clostridia</taxon>
        <taxon>Eubacteriales</taxon>
        <taxon>Oscillospiraceae</taxon>
        <taxon>Flavonifractor</taxon>
    </lineage>
</organism>
<evidence type="ECO:0000313" key="1">
    <source>
        <dbReference type="EMBL" id="CUO20970.1"/>
    </source>
</evidence>
<reference evidence="1 2" key="1">
    <citation type="submission" date="2015-09" db="EMBL/GenBank/DDBJ databases">
        <authorList>
            <consortium name="Pathogen Informatics"/>
        </authorList>
    </citation>
    <scope>NUCLEOTIDE SEQUENCE [LARGE SCALE GENOMIC DNA]</scope>
    <source>
        <strain evidence="1 2">2789STDY5608854</strain>
    </source>
</reference>
<protein>
    <submittedName>
        <fullName evidence="1">Uncharacterized protein</fullName>
    </submittedName>
</protein>
<dbReference type="RefSeq" id="WP_271939204.1">
    <property type="nucleotide sequence ID" value="NZ_JAQLWS010000052.1"/>
</dbReference>
<dbReference type="EMBL" id="CYZT01000058">
    <property type="protein sequence ID" value="CUO20970.1"/>
    <property type="molecule type" value="Genomic_DNA"/>
</dbReference>
<name>A0A174DA89_FLAPL</name>
<sequence>MESKNTAPGGQDQERIVSEFGNTKEMEREHPFCGAYLLEHISAVINMACRHGGGAVVELKDMAEPDLSWTMGLCRAMADAAAQYIGCADGEKPGVCAVMCQRCQKENAGHLEPICTGKKTCTRF</sequence>
<proteinExistence type="predicted"/>
<dbReference type="AlphaFoldDB" id="A0A174DA89"/>
<accession>A0A174DA89</accession>
<dbReference type="Proteomes" id="UP000095746">
    <property type="component" value="Unassembled WGS sequence"/>
</dbReference>